<sequence>MDLHVTVSASEFDEHYEMALVYCFDQAKNYCFSLTRFPDSEEIEIMVHDQLNHRVNDLRVDLNFNSIDVALSNEVSKNLDGHASYSIVFNPSETDINELDKAFKKIFEGKSGFKNKTTN</sequence>
<dbReference type="AlphaFoldDB" id="A0A1I4QC98"/>
<dbReference type="STRING" id="488535.SAMN04487963_2288"/>
<proteinExistence type="predicted"/>
<organism evidence="1 2">
    <name type="scientific">Marinobacter zhejiangensis</name>
    <dbReference type="NCBI Taxonomy" id="488535"/>
    <lineage>
        <taxon>Bacteria</taxon>
        <taxon>Pseudomonadati</taxon>
        <taxon>Pseudomonadota</taxon>
        <taxon>Gammaproteobacteria</taxon>
        <taxon>Pseudomonadales</taxon>
        <taxon>Marinobacteraceae</taxon>
        <taxon>Marinobacter</taxon>
    </lineage>
</organism>
<evidence type="ECO:0000313" key="1">
    <source>
        <dbReference type="EMBL" id="SFM37260.1"/>
    </source>
</evidence>
<dbReference type="OrthoDB" id="8912133at2"/>
<evidence type="ECO:0008006" key="3">
    <source>
        <dbReference type="Google" id="ProtNLM"/>
    </source>
</evidence>
<name>A0A1I4QC98_9GAMM</name>
<accession>A0A1I4QC98</accession>
<keyword evidence="2" id="KW-1185">Reference proteome</keyword>
<gene>
    <name evidence="1" type="ORF">SAMN04487963_2288</name>
</gene>
<evidence type="ECO:0000313" key="2">
    <source>
        <dbReference type="Proteomes" id="UP000198519"/>
    </source>
</evidence>
<dbReference type="Proteomes" id="UP000198519">
    <property type="component" value="Unassembled WGS sequence"/>
</dbReference>
<protein>
    <recommendedName>
        <fullName evidence="3">Immunity protein 10</fullName>
    </recommendedName>
</protein>
<dbReference type="RefSeq" id="WP_092022617.1">
    <property type="nucleotide sequence ID" value="NZ_FOUE01000003.1"/>
</dbReference>
<reference evidence="2" key="1">
    <citation type="submission" date="2016-10" db="EMBL/GenBank/DDBJ databases">
        <authorList>
            <person name="Varghese N."/>
            <person name="Submissions S."/>
        </authorList>
    </citation>
    <scope>NUCLEOTIDE SEQUENCE [LARGE SCALE GENOMIC DNA]</scope>
    <source>
        <strain evidence="2">CGMCC 1.7061</strain>
    </source>
</reference>
<dbReference type="EMBL" id="FOUE01000003">
    <property type="protein sequence ID" value="SFM37260.1"/>
    <property type="molecule type" value="Genomic_DNA"/>
</dbReference>